<evidence type="ECO:0000256" key="1">
    <source>
        <dbReference type="SAM" id="MobiDB-lite"/>
    </source>
</evidence>
<dbReference type="EMBL" id="CH473953">
    <property type="protein sequence ID" value="EDM13060.1"/>
    <property type="molecule type" value="Genomic_DNA"/>
</dbReference>
<evidence type="ECO:0000313" key="2">
    <source>
        <dbReference type="EMBL" id="EDM13060.1"/>
    </source>
</evidence>
<evidence type="ECO:0000313" key="3">
    <source>
        <dbReference type="Proteomes" id="UP000234681"/>
    </source>
</evidence>
<reference evidence="3" key="1">
    <citation type="submission" date="2005-09" db="EMBL/GenBank/DDBJ databases">
        <authorList>
            <person name="Mural R.J."/>
            <person name="Li P.W."/>
            <person name="Adams M.D."/>
            <person name="Amanatides P.G."/>
            <person name="Baden-Tillson H."/>
            <person name="Barnstead M."/>
            <person name="Chin S.H."/>
            <person name="Dew I."/>
            <person name="Evans C.A."/>
            <person name="Ferriera S."/>
            <person name="Flanigan M."/>
            <person name="Fosler C."/>
            <person name="Glodek A."/>
            <person name="Gu Z."/>
            <person name="Holt R.A."/>
            <person name="Jennings D."/>
            <person name="Kraft C.L."/>
            <person name="Lu F."/>
            <person name="Nguyen T."/>
            <person name="Nusskern D.R."/>
            <person name="Pfannkoch C.M."/>
            <person name="Sitter C."/>
            <person name="Sutton G.G."/>
            <person name="Venter J.C."/>
            <person name="Wang Z."/>
            <person name="Woodage T."/>
            <person name="Zheng X.H."/>
            <person name="Zhong F."/>
        </authorList>
    </citation>
    <scope>NUCLEOTIDE SEQUENCE [LARGE SCALE GENOMIC DNA]</scope>
    <source>
        <strain>BN</strain>
        <strain evidence="3">Sprague-Dawley</strain>
    </source>
</reference>
<feature type="region of interest" description="Disordered" evidence="1">
    <location>
        <begin position="1"/>
        <end position="21"/>
    </location>
</feature>
<sequence length="49" mass="5279">MNTPELQESAEPRGSPMPASSLQANLQALGPLKRQVRSHLCSQAKSSVF</sequence>
<protein>
    <submittedName>
        <fullName evidence="2">RCG47197</fullName>
    </submittedName>
</protein>
<organism evidence="2 3">
    <name type="scientific">Rattus norvegicus</name>
    <name type="common">Rat</name>
    <dbReference type="NCBI Taxonomy" id="10116"/>
    <lineage>
        <taxon>Eukaryota</taxon>
        <taxon>Metazoa</taxon>
        <taxon>Chordata</taxon>
        <taxon>Craniata</taxon>
        <taxon>Vertebrata</taxon>
        <taxon>Euteleostomi</taxon>
        <taxon>Mammalia</taxon>
        <taxon>Eutheria</taxon>
        <taxon>Euarchontoglires</taxon>
        <taxon>Glires</taxon>
        <taxon>Rodentia</taxon>
        <taxon>Myomorpha</taxon>
        <taxon>Muroidea</taxon>
        <taxon>Muridae</taxon>
        <taxon>Murinae</taxon>
        <taxon>Rattus</taxon>
    </lineage>
</organism>
<name>A6I0S8_RAT</name>
<gene>
    <name evidence="2" type="ORF">rCG_47197</name>
</gene>
<proteinExistence type="predicted"/>
<dbReference type="Proteomes" id="UP000234681">
    <property type="component" value="Chromosome 1"/>
</dbReference>
<dbReference type="AlphaFoldDB" id="A6I0S8"/>
<accession>A6I0S8</accession>